<organism evidence="6 7">
    <name type="scientific">Pseudooceanicola pacificus</name>
    <dbReference type="NCBI Taxonomy" id="2676438"/>
    <lineage>
        <taxon>Bacteria</taxon>
        <taxon>Pseudomonadati</taxon>
        <taxon>Pseudomonadota</taxon>
        <taxon>Alphaproteobacteria</taxon>
        <taxon>Rhodobacterales</taxon>
        <taxon>Paracoccaceae</taxon>
        <taxon>Pseudooceanicola</taxon>
    </lineage>
</organism>
<dbReference type="SUPFAM" id="SSF48498">
    <property type="entry name" value="Tetracyclin repressor-like, C-terminal domain"/>
    <property type="match status" value="1"/>
</dbReference>
<dbReference type="InterPro" id="IPR009057">
    <property type="entry name" value="Homeodomain-like_sf"/>
</dbReference>
<accession>A0A844WE35</accession>
<dbReference type="Proteomes" id="UP000443843">
    <property type="component" value="Unassembled WGS sequence"/>
</dbReference>
<dbReference type="PROSITE" id="PS01081">
    <property type="entry name" value="HTH_TETR_1"/>
    <property type="match status" value="1"/>
</dbReference>
<dbReference type="FunFam" id="1.10.10.60:FF:000141">
    <property type="entry name" value="TetR family transcriptional regulator"/>
    <property type="match status" value="1"/>
</dbReference>
<dbReference type="InterPro" id="IPR011075">
    <property type="entry name" value="TetR_C"/>
</dbReference>
<comment type="caution">
    <text evidence="6">The sequence shown here is derived from an EMBL/GenBank/DDBJ whole genome shotgun (WGS) entry which is preliminary data.</text>
</comment>
<keyword evidence="1" id="KW-0805">Transcription regulation</keyword>
<evidence type="ECO:0000313" key="6">
    <source>
        <dbReference type="EMBL" id="MWB78772.1"/>
    </source>
</evidence>
<dbReference type="AlphaFoldDB" id="A0A844WE35"/>
<dbReference type="PRINTS" id="PR00455">
    <property type="entry name" value="HTHTETR"/>
</dbReference>
<dbReference type="PANTHER" id="PTHR30055:SF234">
    <property type="entry name" value="HTH-TYPE TRANSCRIPTIONAL REGULATOR BETI"/>
    <property type="match status" value="1"/>
</dbReference>
<dbReference type="InterPro" id="IPR050109">
    <property type="entry name" value="HTH-type_TetR-like_transc_reg"/>
</dbReference>
<dbReference type="Gene3D" id="1.10.357.10">
    <property type="entry name" value="Tetracycline Repressor, domain 2"/>
    <property type="match status" value="1"/>
</dbReference>
<dbReference type="InterPro" id="IPR001647">
    <property type="entry name" value="HTH_TetR"/>
</dbReference>
<dbReference type="EMBL" id="WNXQ01000006">
    <property type="protein sequence ID" value="MWB78772.1"/>
    <property type="molecule type" value="Genomic_DNA"/>
</dbReference>
<evidence type="ECO:0000313" key="7">
    <source>
        <dbReference type="Proteomes" id="UP000443843"/>
    </source>
</evidence>
<dbReference type="SUPFAM" id="SSF46689">
    <property type="entry name" value="Homeodomain-like"/>
    <property type="match status" value="1"/>
</dbReference>
<keyword evidence="2 4" id="KW-0238">DNA-binding</keyword>
<dbReference type="Pfam" id="PF16859">
    <property type="entry name" value="TetR_C_11"/>
    <property type="match status" value="1"/>
</dbReference>
<dbReference type="GO" id="GO:0003700">
    <property type="term" value="F:DNA-binding transcription factor activity"/>
    <property type="evidence" value="ECO:0007669"/>
    <property type="project" value="TreeGrafter"/>
</dbReference>
<name>A0A844WE35_9RHOB</name>
<evidence type="ECO:0000259" key="5">
    <source>
        <dbReference type="PROSITE" id="PS50977"/>
    </source>
</evidence>
<reference evidence="6 7" key="1">
    <citation type="submission" date="2019-11" db="EMBL/GenBank/DDBJ databases">
        <title>Pseudooceanicola pacifica sp. nov., isolated from deep-sea sediment of the Pacific Ocean.</title>
        <authorList>
            <person name="Lyu L."/>
        </authorList>
    </citation>
    <scope>NUCLEOTIDE SEQUENCE [LARGE SCALE GENOMIC DNA]</scope>
    <source>
        <strain evidence="6 7">216_PA32_1</strain>
    </source>
</reference>
<dbReference type="InterPro" id="IPR036271">
    <property type="entry name" value="Tet_transcr_reg_TetR-rel_C_sf"/>
</dbReference>
<evidence type="ECO:0000256" key="1">
    <source>
        <dbReference type="ARBA" id="ARBA00023015"/>
    </source>
</evidence>
<evidence type="ECO:0000256" key="3">
    <source>
        <dbReference type="ARBA" id="ARBA00023163"/>
    </source>
</evidence>
<dbReference type="GO" id="GO:0000976">
    <property type="term" value="F:transcription cis-regulatory region binding"/>
    <property type="evidence" value="ECO:0007669"/>
    <property type="project" value="TreeGrafter"/>
</dbReference>
<keyword evidence="3" id="KW-0804">Transcription</keyword>
<dbReference type="PANTHER" id="PTHR30055">
    <property type="entry name" value="HTH-TYPE TRANSCRIPTIONAL REGULATOR RUTR"/>
    <property type="match status" value="1"/>
</dbReference>
<protein>
    <submittedName>
        <fullName evidence="6">TetR family transcriptional regulator</fullName>
    </submittedName>
</protein>
<evidence type="ECO:0000256" key="4">
    <source>
        <dbReference type="PROSITE-ProRule" id="PRU00335"/>
    </source>
</evidence>
<dbReference type="RefSeq" id="WP_160382986.1">
    <property type="nucleotide sequence ID" value="NZ_WNXQ01000006.1"/>
</dbReference>
<gene>
    <name evidence="6" type="ORF">GLS40_12095</name>
</gene>
<proteinExistence type="predicted"/>
<keyword evidence="7" id="KW-1185">Reference proteome</keyword>
<dbReference type="InterPro" id="IPR023772">
    <property type="entry name" value="DNA-bd_HTH_TetR-type_CS"/>
</dbReference>
<feature type="domain" description="HTH tetR-type" evidence="5">
    <location>
        <begin position="16"/>
        <end position="76"/>
    </location>
</feature>
<sequence>MSDNEPREPKFRRRAEDRPDEVMDAALVLFSEQGFASTTVDQIAARAGLSKGAVYLYFRSKEAILEGLVGRTINPVVDDAFDRMSGFRGDPRPLLAEFLRNIATMMTVRPVWAIPLIVLRESRLAPGITENFRRSVLDRALPAITALLRQGVEGGHIRPVDPELTARTVIGPVLVHILLSEVFDIRPGGGLQMQRLVDNHIQILWAGLAPEREPAA</sequence>
<dbReference type="Pfam" id="PF00440">
    <property type="entry name" value="TetR_N"/>
    <property type="match status" value="1"/>
</dbReference>
<evidence type="ECO:0000256" key="2">
    <source>
        <dbReference type="ARBA" id="ARBA00023125"/>
    </source>
</evidence>
<dbReference type="PROSITE" id="PS50977">
    <property type="entry name" value="HTH_TETR_2"/>
    <property type="match status" value="1"/>
</dbReference>
<feature type="DNA-binding region" description="H-T-H motif" evidence="4">
    <location>
        <begin position="39"/>
        <end position="58"/>
    </location>
</feature>